<reference evidence="11" key="1">
    <citation type="journal article" date="2009" name="Mol. Phylogenet. Evol.">
        <title>On the role of character loss in orbiniid phylogeny (Annelida): molecules vs. morphology.</title>
        <authorList>
            <person name="Bleidorn C."/>
            <person name="Hill N."/>
            <person name="Erseus C."/>
            <person name="Tiedemann R."/>
        </authorList>
    </citation>
    <scope>NUCLEOTIDE SEQUENCE</scope>
</reference>
<proteinExistence type="inferred from homology"/>
<dbReference type="Gene3D" id="1.10.287.3510">
    <property type="match status" value="1"/>
</dbReference>
<keyword evidence="6 10" id="KW-1133">Transmembrane helix</keyword>
<keyword evidence="4 10" id="KW-0812">Transmembrane</keyword>
<dbReference type="InterPro" id="IPR039428">
    <property type="entry name" value="NUOK/Mnh_C1-like"/>
</dbReference>
<evidence type="ECO:0000256" key="8">
    <source>
        <dbReference type="ARBA" id="ARBA00023136"/>
    </source>
</evidence>
<protein>
    <recommendedName>
        <fullName evidence="3">NADH-ubiquinone oxidoreductase chain 4L</fullName>
    </recommendedName>
    <alternativeName>
        <fullName evidence="9">NADH dehydrogenase subunit 4L</fullName>
    </alternativeName>
</protein>
<keyword evidence="7" id="KW-0520">NAD</keyword>
<feature type="transmembrane region" description="Helical" evidence="10">
    <location>
        <begin position="53"/>
        <end position="74"/>
    </location>
</feature>
<evidence type="ECO:0000313" key="11">
    <source>
        <dbReference type="EMBL" id="ACR22936.1"/>
    </source>
</evidence>
<keyword evidence="5" id="KW-1278">Translocase</keyword>
<dbReference type="Pfam" id="PF00420">
    <property type="entry name" value="Oxidored_q2"/>
    <property type="match status" value="1"/>
</dbReference>
<keyword evidence="11" id="KW-0496">Mitochondrion</keyword>
<sequence length="93" mass="10249">MNLTPTDFIPILATIVLINLSAHRRHLLMILLFLESTTLTLALILFMLSKSMFMILVLLTFAACEAAMGLSCVVKMTNSFGSDLIKSLSTPRC</sequence>
<geneLocation type="mitochondrion" evidence="11"/>
<comment type="subcellular location">
    <subcellularLocation>
        <location evidence="1">Membrane</location>
        <topology evidence="1">Multi-pass membrane protein</topology>
    </subcellularLocation>
</comment>
<feature type="transmembrane region" description="Helical" evidence="10">
    <location>
        <begin position="27"/>
        <end position="47"/>
    </location>
</feature>
<evidence type="ECO:0000256" key="4">
    <source>
        <dbReference type="ARBA" id="ARBA00022692"/>
    </source>
</evidence>
<evidence type="ECO:0000256" key="6">
    <source>
        <dbReference type="ARBA" id="ARBA00022989"/>
    </source>
</evidence>
<evidence type="ECO:0000256" key="9">
    <source>
        <dbReference type="ARBA" id="ARBA00031586"/>
    </source>
</evidence>
<dbReference type="AlphaFoldDB" id="C4NTU7"/>
<evidence type="ECO:0000256" key="10">
    <source>
        <dbReference type="SAM" id="Phobius"/>
    </source>
</evidence>
<accession>C4NTU7</accession>
<comment type="similarity">
    <text evidence="2">Belongs to the complex I subunit 4L family.</text>
</comment>
<gene>
    <name evidence="11" type="primary">ND4L</name>
</gene>
<dbReference type="EMBL" id="FJ612452">
    <property type="protein sequence ID" value="ACR22936.1"/>
    <property type="molecule type" value="Genomic_DNA"/>
</dbReference>
<keyword evidence="8 10" id="KW-0472">Membrane</keyword>
<organism evidence="11">
    <name type="scientific">Questa ersei</name>
    <dbReference type="NCBI Taxonomy" id="645998"/>
    <lineage>
        <taxon>Eukaryota</taxon>
        <taxon>Metazoa</taxon>
        <taxon>Spiralia</taxon>
        <taxon>Lophotrochozoa</taxon>
        <taxon>Annelida</taxon>
        <taxon>Polychaeta</taxon>
        <taxon>Sedentaria</taxon>
        <taxon>Scolecida</taxon>
        <taxon>Questidae</taxon>
        <taxon>Questa</taxon>
    </lineage>
</organism>
<evidence type="ECO:0000256" key="1">
    <source>
        <dbReference type="ARBA" id="ARBA00004141"/>
    </source>
</evidence>
<evidence type="ECO:0000256" key="7">
    <source>
        <dbReference type="ARBA" id="ARBA00023027"/>
    </source>
</evidence>
<evidence type="ECO:0000256" key="3">
    <source>
        <dbReference type="ARBA" id="ARBA00016612"/>
    </source>
</evidence>
<dbReference type="GO" id="GO:0016020">
    <property type="term" value="C:membrane"/>
    <property type="evidence" value="ECO:0007669"/>
    <property type="project" value="UniProtKB-SubCell"/>
</dbReference>
<evidence type="ECO:0000256" key="5">
    <source>
        <dbReference type="ARBA" id="ARBA00022967"/>
    </source>
</evidence>
<evidence type="ECO:0000256" key="2">
    <source>
        <dbReference type="ARBA" id="ARBA00010519"/>
    </source>
</evidence>
<name>C4NTU7_9ANNE</name>